<sequence length="268" mass="28429">MGERRPTSLAELRHLERLRRRDREDGGDGRGADREGMHEEPRIGRRGAGLEDNTEDERVRGREQRRRGTETGEERHHAGEVGHGGMAGGDGGVGNLVLRHSQIWWRPRQAANGAGESGASQRGGDGRSRPAKLASRRFAPPLPAAAPPATETRRSIGATPDAQPRRHPPARPGSSASSSGKSLRRTKATPTPHANGSKVAARLTRLLRRSGALARLRNSKVIARSLRSAAVAVAMLVPTSSPAHMLPPSVAATAGDGAGVPHFVGTAR</sequence>
<protein>
    <submittedName>
        <fullName evidence="2">Uncharacterized protein</fullName>
    </submittedName>
</protein>
<feature type="region of interest" description="Disordered" evidence="1">
    <location>
        <begin position="108"/>
        <end position="199"/>
    </location>
</feature>
<dbReference type="AlphaFoldDB" id="A0A0E0A869"/>
<feature type="region of interest" description="Disordered" evidence="1">
    <location>
        <begin position="1"/>
        <end position="95"/>
    </location>
</feature>
<feature type="compositionally biased region" description="Low complexity" evidence="1">
    <location>
        <begin position="172"/>
        <end position="181"/>
    </location>
</feature>
<organism evidence="2">
    <name type="scientific">Oryza glumipatula</name>
    <dbReference type="NCBI Taxonomy" id="40148"/>
    <lineage>
        <taxon>Eukaryota</taxon>
        <taxon>Viridiplantae</taxon>
        <taxon>Streptophyta</taxon>
        <taxon>Embryophyta</taxon>
        <taxon>Tracheophyta</taxon>
        <taxon>Spermatophyta</taxon>
        <taxon>Magnoliopsida</taxon>
        <taxon>Liliopsida</taxon>
        <taxon>Poales</taxon>
        <taxon>Poaceae</taxon>
        <taxon>BOP clade</taxon>
        <taxon>Oryzoideae</taxon>
        <taxon>Oryzeae</taxon>
        <taxon>Oryzinae</taxon>
        <taxon>Oryza</taxon>
    </lineage>
</organism>
<accession>A0A0E0A869</accession>
<feature type="compositionally biased region" description="Gly residues" evidence="1">
    <location>
        <begin position="81"/>
        <end position="94"/>
    </location>
</feature>
<feature type="compositionally biased region" description="Basic and acidic residues" evidence="1">
    <location>
        <begin position="56"/>
        <end position="80"/>
    </location>
</feature>
<evidence type="ECO:0000313" key="3">
    <source>
        <dbReference type="Proteomes" id="UP000026961"/>
    </source>
</evidence>
<reference evidence="2" key="2">
    <citation type="submission" date="2018-05" db="EMBL/GenBank/DDBJ databases">
        <title>OgluRS3 (Oryza glumaepatula Reference Sequence Version 3).</title>
        <authorList>
            <person name="Zhang J."/>
            <person name="Kudrna D."/>
            <person name="Lee S."/>
            <person name="Talag J."/>
            <person name="Welchert J."/>
            <person name="Wing R.A."/>
        </authorList>
    </citation>
    <scope>NUCLEOTIDE SEQUENCE [LARGE SCALE GENOMIC DNA]</scope>
</reference>
<dbReference type="EnsemblPlants" id="OGLUM06G11850.1">
    <property type="protein sequence ID" value="OGLUM06G11850.1"/>
    <property type="gene ID" value="OGLUM06G11850"/>
</dbReference>
<name>A0A0E0A869_9ORYZ</name>
<keyword evidence="3" id="KW-1185">Reference proteome</keyword>
<dbReference type="HOGENOM" id="CLU_1039668_0_0_1"/>
<evidence type="ECO:0000313" key="2">
    <source>
        <dbReference type="EnsemblPlants" id="OGLUM06G11850.1"/>
    </source>
</evidence>
<dbReference type="Proteomes" id="UP000026961">
    <property type="component" value="Chromosome 6"/>
</dbReference>
<feature type="compositionally biased region" description="Basic and acidic residues" evidence="1">
    <location>
        <begin position="1"/>
        <end position="43"/>
    </location>
</feature>
<evidence type="ECO:0000256" key="1">
    <source>
        <dbReference type="SAM" id="MobiDB-lite"/>
    </source>
</evidence>
<reference evidence="2" key="1">
    <citation type="submission" date="2015-04" db="UniProtKB">
        <authorList>
            <consortium name="EnsemblPlants"/>
        </authorList>
    </citation>
    <scope>IDENTIFICATION</scope>
</reference>
<proteinExistence type="predicted"/>
<dbReference type="Gramene" id="OGLUM06G11850.1">
    <property type="protein sequence ID" value="OGLUM06G11850.1"/>
    <property type="gene ID" value="OGLUM06G11850"/>
</dbReference>